<accession>A0A645BWW5</accession>
<dbReference type="EMBL" id="VSSQ01023186">
    <property type="protein sequence ID" value="MPM69960.1"/>
    <property type="molecule type" value="Genomic_DNA"/>
</dbReference>
<dbReference type="AlphaFoldDB" id="A0A645BWW5"/>
<evidence type="ECO:0000313" key="2">
    <source>
        <dbReference type="EMBL" id="MPM69960.1"/>
    </source>
</evidence>
<feature type="region of interest" description="Disordered" evidence="1">
    <location>
        <begin position="1"/>
        <end position="22"/>
    </location>
</feature>
<name>A0A645BWW5_9ZZZZ</name>
<evidence type="ECO:0000256" key="1">
    <source>
        <dbReference type="SAM" id="MobiDB-lite"/>
    </source>
</evidence>
<sequence>MRRRLSLADTPEEEAQLKEEQTTARRQLTEFQNVNLEKARLAYEKKRASILKDNAQSLRKFRKACQVEAASQSLEEEARYLVYMRWDYELGKLTLQAAWDTIQRFGEEAKIYTLKSGRQVLAETEVITITHTAEIAKATTNAINRKKFCSGQKVLRPDSYIPRVFDRVGMKFMEKAKSLT</sequence>
<reference evidence="2" key="1">
    <citation type="submission" date="2019-08" db="EMBL/GenBank/DDBJ databases">
        <authorList>
            <person name="Kucharzyk K."/>
            <person name="Murdoch R.W."/>
            <person name="Higgins S."/>
            <person name="Loffler F."/>
        </authorList>
    </citation>
    <scope>NUCLEOTIDE SEQUENCE</scope>
</reference>
<protein>
    <submittedName>
        <fullName evidence="2">Uncharacterized protein</fullName>
    </submittedName>
</protein>
<comment type="caution">
    <text evidence="2">The sequence shown here is derived from an EMBL/GenBank/DDBJ whole genome shotgun (WGS) entry which is preliminary data.</text>
</comment>
<gene>
    <name evidence="2" type="ORF">SDC9_116908</name>
</gene>
<organism evidence="2">
    <name type="scientific">bioreactor metagenome</name>
    <dbReference type="NCBI Taxonomy" id="1076179"/>
    <lineage>
        <taxon>unclassified sequences</taxon>
        <taxon>metagenomes</taxon>
        <taxon>ecological metagenomes</taxon>
    </lineage>
</organism>
<proteinExistence type="predicted"/>